<name>A0ACC2CD38_DIPCM</name>
<accession>A0ACC2CD38</accession>
<protein>
    <submittedName>
        <fullName evidence="1">Uncharacterized protein</fullName>
    </submittedName>
</protein>
<proteinExistence type="predicted"/>
<keyword evidence="2" id="KW-1185">Reference proteome</keyword>
<organism evidence="1 2">
    <name type="scientific">Diphasiastrum complanatum</name>
    <name type="common">Issler's clubmoss</name>
    <name type="synonym">Lycopodium complanatum</name>
    <dbReference type="NCBI Taxonomy" id="34168"/>
    <lineage>
        <taxon>Eukaryota</taxon>
        <taxon>Viridiplantae</taxon>
        <taxon>Streptophyta</taxon>
        <taxon>Embryophyta</taxon>
        <taxon>Tracheophyta</taxon>
        <taxon>Lycopodiopsida</taxon>
        <taxon>Lycopodiales</taxon>
        <taxon>Lycopodiaceae</taxon>
        <taxon>Lycopodioideae</taxon>
        <taxon>Diphasiastrum</taxon>
    </lineage>
</organism>
<gene>
    <name evidence="1" type="ORF">O6H91_11G113500</name>
</gene>
<dbReference type="Proteomes" id="UP001162992">
    <property type="component" value="Chromosome 11"/>
</dbReference>
<evidence type="ECO:0000313" key="2">
    <source>
        <dbReference type="Proteomes" id="UP001162992"/>
    </source>
</evidence>
<comment type="caution">
    <text evidence="1">The sequence shown here is derived from an EMBL/GenBank/DDBJ whole genome shotgun (WGS) entry which is preliminary data.</text>
</comment>
<sequence>MKPRWHSIRSSKWIKRLLTELKVIRSEGIPLIKCDNKSAQSLATNPIFHARSKHLKVAYHFVREKVQLKEVKLEHVDTSFCVADILTKPLLKASFDKLDQPWSY</sequence>
<evidence type="ECO:0000313" key="1">
    <source>
        <dbReference type="EMBL" id="KAJ7539886.1"/>
    </source>
</evidence>
<dbReference type="EMBL" id="CM055102">
    <property type="protein sequence ID" value="KAJ7539886.1"/>
    <property type="molecule type" value="Genomic_DNA"/>
</dbReference>
<reference evidence="2" key="1">
    <citation type="journal article" date="2024" name="Proc. Natl. Acad. Sci. U.S.A.">
        <title>Extraordinary preservation of gene collinearity over three hundred million years revealed in homosporous lycophytes.</title>
        <authorList>
            <person name="Li C."/>
            <person name="Wickell D."/>
            <person name="Kuo L.Y."/>
            <person name="Chen X."/>
            <person name="Nie B."/>
            <person name="Liao X."/>
            <person name="Peng D."/>
            <person name="Ji J."/>
            <person name="Jenkins J."/>
            <person name="Williams M."/>
            <person name="Shu S."/>
            <person name="Plott C."/>
            <person name="Barry K."/>
            <person name="Rajasekar S."/>
            <person name="Grimwood J."/>
            <person name="Han X."/>
            <person name="Sun S."/>
            <person name="Hou Z."/>
            <person name="He W."/>
            <person name="Dai G."/>
            <person name="Sun C."/>
            <person name="Schmutz J."/>
            <person name="Leebens-Mack J.H."/>
            <person name="Li F.W."/>
            <person name="Wang L."/>
        </authorList>
    </citation>
    <scope>NUCLEOTIDE SEQUENCE [LARGE SCALE GENOMIC DNA]</scope>
    <source>
        <strain evidence="2">cv. PW_Plant_1</strain>
    </source>
</reference>